<dbReference type="Proteomes" id="UP001201980">
    <property type="component" value="Unassembled WGS sequence"/>
</dbReference>
<evidence type="ECO:0000256" key="2">
    <source>
        <dbReference type="SAM" id="Phobius"/>
    </source>
</evidence>
<evidence type="ECO:0000256" key="1">
    <source>
        <dbReference type="SAM" id="MobiDB-lite"/>
    </source>
</evidence>
<comment type="caution">
    <text evidence="3">The sequence shown here is derived from an EMBL/GenBank/DDBJ whole genome shotgun (WGS) entry which is preliminary data.</text>
</comment>
<feature type="compositionally biased region" description="Polar residues" evidence="1">
    <location>
        <begin position="1"/>
        <end position="11"/>
    </location>
</feature>
<name>A0AAD5RVX7_9PEZI</name>
<organism evidence="3 4">
    <name type="scientific">Zalerion maritima</name>
    <dbReference type="NCBI Taxonomy" id="339359"/>
    <lineage>
        <taxon>Eukaryota</taxon>
        <taxon>Fungi</taxon>
        <taxon>Dikarya</taxon>
        <taxon>Ascomycota</taxon>
        <taxon>Pezizomycotina</taxon>
        <taxon>Sordariomycetes</taxon>
        <taxon>Lulworthiomycetidae</taxon>
        <taxon>Lulworthiales</taxon>
        <taxon>Lulworthiaceae</taxon>
        <taxon>Zalerion</taxon>
    </lineage>
</organism>
<feature type="compositionally biased region" description="Basic and acidic residues" evidence="1">
    <location>
        <begin position="28"/>
        <end position="46"/>
    </location>
</feature>
<feature type="compositionally biased region" description="Low complexity" evidence="1">
    <location>
        <begin position="12"/>
        <end position="23"/>
    </location>
</feature>
<keyword evidence="2" id="KW-0472">Membrane</keyword>
<reference evidence="3" key="1">
    <citation type="submission" date="2022-07" db="EMBL/GenBank/DDBJ databases">
        <title>Draft genome sequence of Zalerion maritima ATCC 34329, a (micro)plastics degrading marine fungus.</title>
        <authorList>
            <person name="Paco A."/>
            <person name="Goncalves M.F.M."/>
            <person name="Rocha-Santos T.A.P."/>
            <person name="Alves A."/>
        </authorList>
    </citation>
    <scope>NUCLEOTIDE SEQUENCE</scope>
    <source>
        <strain evidence="3">ATCC 34329</strain>
    </source>
</reference>
<keyword evidence="2" id="KW-0812">Transmembrane</keyword>
<dbReference type="EMBL" id="JAKWBI020000042">
    <property type="protein sequence ID" value="KAJ2904870.1"/>
    <property type="molecule type" value="Genomic_DNA"/>
</dbReference>
<evidence type="ECO:0000313" key="3">
    <source>
        <dbReference type="EMBL" id="KAJ2904870.1"/>
    </source>
</evidence>
<dbReference type="AlphaFoldDB" id="A0AAD5RVX7"/>
<gene>
    <name evidence="3" type="ORF">MKZ38_006911</name>
</gene>
<proteinExistence type="predicted"/>
<keyword evidence="4" id="KW-1185">Reference proteome</keyword>
<feature type="transmembrane region" description="Helical" evidence="2">
    <location>
        <begin position="194"/>
        <end position="215"/>
    </location>
</feature>
<accession>A0AAD5RVX7</accession>
<feature type="compositionally biased region" description="Basic and acidic residues" evidence="1">
    <location>
        <begin position="54"/>
        <end position="64"/>
    </location>
</feature>
<feature type="region of interest" description="Disordered" evidence="1">
    <location>
        <begin position="1"/>
        <end position="88"/>
    </location>
</feature>
<protein>
    <submittedName>
        <fullName evidence="3">Uncharacterized protein</fullName>
    </submittedName>
</protein>
<sequence length="229" mass="25163">MRSPLPKSNTEGSSIIHSRSGRGTASRFQEDLPEAEHTLDTAKTHDPGILCDSPYHDLHEHEPKVNTLGKASVQAPSAPRRRGFPNTADMPFKSAPMANLSSPSAPIQLSKPATQPSMEPLDITFPVPPQAVPPALTATGWTPRPAPMQPPKPPQTEALAETVEELRKHDRRGRKCEICGRPRDRDQSKRQWEYFIWFLLAFGIVMGSTGAWLLVGHFTKLAGDGHGSR</sequence>
<evidence type="ECO:0000313" key="4">
    <source>
        <dbReference type="Proteomes" id="UP001201980"/>
    </source>
</evidence>
<keyword evidence="2" id="KW-1133">Transmembrane helix</keyword>